<dbReference type="AlphaFoldDB" id="A0A4R4D3U5"/>
<keyword evidence="4" id="KW-0460">Magnesium</keyword>
<organism evidence="6 7">
    <name type="scientific">Roseicella aquatilis</name>
    <dbReference type="NCBI Taxonomy" id="2527868"/>
    <lineage>
        <taxon>Bacteria</taxon>
        <taxon>Pseudomonadati</taxon>
        <taxon>Pseudomonadota</taxon>
        <taxon>Alphaproteobacteria</taxon>
        <taxon>Acetobacterales</taxon>
        <taxon>Roseomonadaceae</taxon>
        <taxon>Roseicella</taxon>
    </lineage>
</organism>
<evidence type="ECO:0000313" key="6">
    <source>
        <dbReference type="EMBL" id="TCZ51767.1"/>
    </source>
</evidence>
<dbReference type="Proteomes" id="UP000295023">
    <property type="component" value="Unassembled WGS sequence"/>
</dbReference>
<feature type="domain" description="Nudix hydrolase" evidence="5">
    <location>
        <begin position="18"/>
        <end position="150"/>
    </location>
</feature>
<name>A0A4R4D3U5_9PROT</name>
<dbReference type="OrthoDB" id="7066910at2"/>
<dbReference type="GO" id="GO:0046872">
    <property type="term" value="F:metal ion binding"/>
    <property type="evidence" value="ECO:0007669"/>
    <property type="project" value="UniProtKB-KW"/>
</dbReference>
<keyword evidence="7" id="KW-1185">Reference proteome</keyword>
<dbReference type="Gene3D" id="3.90.79.10">
    <property type="entry name" value="Nucleoside Triphosphate Pyrophosphohydrolase"/>
    <property type="match status" value="1"/>
</dbReference>
<gene>
    <name evidence="6" type="ORF">EXY23_26720</name>
</gene>
<sequence length="161" mass="17839">MNEDKAVRLCNGAAWGRSRRWQCAALPLKRVLGLELVLLVTTRRTGRWIIPKGWLEPGIPRHVLAAREAYEEAGVLGTAGEVEIGTYTYRKRISDKGRVLCKVDVFALHVTGFAETWPEQGQRRSCWVPLGDAASLVEEPGLAGLLRRLRGSPLVSHSILS</sequence>
<evidence type="ECO:0000256" key="3">
    <source>
        <dbReference type="ARBA" id="ARBA00022801"/>
    </source>
</evidence>
<keyword evidence="3 6" id="KW-0378">Hydrolase</keyword>
<dbReference type="PANTHER" id="PTHR12629:SF0">
    <property type="entry name" value="DIPHOSPHOINOSITOL-POLYPHOSPHATE DIPHOSPHATASE"/>
    <property type="match status" value="1"/>
</dbReference>
<evidence type="ECO:0000313" key="7">
    <source>
        <dbReference type="Proteomes" id="UP000295023"/>
    </source>
</evidence>
<comment type="caution">
    <text evidence="6">The sequence shown here is derived from an EMBL/GenBank/DDBJ whole genome shotgun (WGS) entry which is preliminary data.</text>
</comment>
<dbReference type="GO" id="GO:0016462">
    <property type="term" value="F:pyrophosphatase activity"/>
    <property type="evidence" value="ECO:0007669"/>
    <property type="project" value="InterPro"/>
</dbReference>
<dbReference type="SUPFAM" id="SSF55811">
    <property type="entry name" value="Nudix"/>
    <property type="match status" value="1"/>
</dbReference>
<dbReference type="InterPro" id="IPR015797">
    <property type="entry name" value="NUDIX_hydrolase-like_dom_sf"/>
</dbReference>
<dbReference type="CDD" id="cd04666">
    <property type="entry name" value="NUDIX_DIPP2_like_Nudt4"/>
    <property type="match status" value="1"/>
</dbReference>
<protein>
    <submittedName>
        <fullName evidence="6">NUDIX hydrolase</fullName>
    </submittedName>
</protein>
<dbReference type="PANTHER" id="PTHR12629">
    <property type="entry name" value="DIPHOSPHOINOSITOL POLYPHOSPHATE PHOSPHOHYDROLASE"/>
    <property type="match status" value="1"/>
</dbReference>
<evidence type="ECO:0000256" key="1">
    <source>
        <dbReference type="ARBA" id="ARBA00001946"/>
    </source>
</evidence>
<reference evidence="6 7" key="1">
    <citation type="submission" date="2019-03" db="EMBL/GenBank/DDBJ databases">
        <title>Paracraurococcus aquatilis NE82 genome sequence.</title>
        <authorList>
            <person name="Zhao Y."/>
            <person name="Du Z."/>
        </authorList>
    </citation>
    <scope>NUCLEOTIDE SEQUENCE [LARGE SCALE GENOMIC DNA]</scope>
    <source>
        <strain evidence="6 7">NE82</strain>
    </source>
</reference>
<evidence type="ECO:0000256" key="2">
    <source>
        <dbReference type="ARBA" id="ARBA00022723"/>
    </source>
</evidence>
<keyword evidence="2" id="KW-0479">Metal-binding</keyword>
<dbReference type="RefSeq" id="WP_132297490.1">
    <property type="nucleotide sequence ID" value="NZ_SKBM01000054.1"/>
</dbReference>
<evidence type="ECO:0000256" key="4">
    <source>
        <dbReference type="ARBA" id="ARBA00022842"/>
    </source>
</evidence>
<dbReference type="PROSITE" id="PS51462">
    <property type="entry name" value="NUDIX"/>
    <property type="match status" value="1"/>
</dbReference>
<proteinExistence type="predicted"/>
<dbReference type="EMBL" id="SKBM01000054">
    <property type="protein sequence ID" value="TCZ51767.1"/>
    <property type="molecule type" value="Genomic_DNA"/>
</dbReference>
<dbReference type="GO" id="GO:0005737">
    <property type="term" value="C:cytoplasm"/>
    <property type="evidence" value="ECO:0007669"/>
    <property type="project" value="TreeGrafter"/>
</dbReference>
<dbReference type="InterPro" id="IPR047198">
    <property type="entry name" value="DDP-like_NUDIX"/>
</dbReference>
<accession>A0A4R4D3U5</accession>
<comment type="cofactor">
    <cofactor evidence="1">
        <name>Mg(2+)</name>
        <dbReference type="ChEBI" id="CHEBI:18420"/>
    </cofactor>
</comment>
<evidence type="ECO:0000259" key="5">
    <source>
        <dbReference type="PROSITE" id="PS51462"/>
    </source>
</evidence>
<dbReference type="InterPro" id="IPR000086">
    <property type="entry name" value="NUDIX_hydrolase_dom"/>
</dbReference>